<protein>
    <submittedName>
        <fullName evidence="2">Ectonucleotide pyrophosphatase/phosphodiesterase</fullName>
    </submittedName>
</protein>
<dbReference type="Pfam" id="PF01663">
    <property type="entry name" value="Phosphodiest"/>
    <property type="match status" value="1"/>
</dbReference>
<dbReference type="InterPro" id="IPR017850">
    <property type="entry name" value="Alkaline_phosphatase_core_sf"/>
</dbReference>
<comment type="caution">
    <text evidence="2">The sequence shown here is derived from an EMBL/GenBank/DDBJ whole genome shotgun (WGS) entry which is preliminary data.</text>
</comment>
<dbReference type="Gene3D" id="3.40.720.10">
    <property type="entry name" value="Alkaline Phosphatase, subunit A"/>
    <property type="match status" value="1"/>
</dbReference>
<keyword evidence="1" id="KW-0732">Signal</keyword>
<sequence length="441" mass="48034">MLVKRILFVAFALGGMLQVRAQSAKHVVLISIDGLRPEFYLDPAWPAPHLRQLKQQGVYARQVVGVFPTVTYPSHTSIVTGQPPGKHGIYYNTPFEAPKGRWYWEDSSIKTPTLWKAVKHAGLTSGAVMWPVTVGAPIDYNFPVRRADGDEKTDQLSVTRPYITPAGMLDQMAAAGNGTVTADDFKYRDVDRTIGRMGAFIFKQYQPALLAIHFIQADHAQHEHGRDAPEVKTAVAVIDSMIGRVIAAVEESGQTSNTTIIVTGDHGFVDATQSVAPNVLLEKNGLISGDDWKAKFYTTGGSAFLYTKKAGDAATTQQVEQLLRQLPHGDQWFRIVTKKELEAIGANPEVELALAMKKGFVASNAIKGPLIRTKPLGGAHGYYPDFDEIYTGFIAAGNGIKKGSTLARLRMLDIAPVICRLLGIPPIGNGTVALPDIFSNR</sequence>
<dbReference type="CDD" id="cd16018">
    <property type="entry name" value="Enpp"/>
    <property type="match status" value="1"/>
</dbReference>
<accession>A0ABS8PSZ9</accession>
<name>A0ABS8PSZ9_9BACT</name>
<gene>
    <name evidence="2" type="ORF">LQ567_09705</name>
</gene>
<feature type="signal peptide" evidence="1">
    <location>
        <begin position="1"/>
        <end position="21"/>
    </location>
</feature>
<evidence type="ECO:0000313" key="3">
    <source>
        <dbReference type="Proteomes" id="UP001199816"/>
    </source>
</evidence>
<dbReference type="RefSeq" id="WP_231004306.1">
    <property type="nucleotide sequence ID" value="NZ_JAJNEC010000005.1"/>
</dbReference>
<proteinExistence type="predicted"/>
<keyword evidence="3" id="KW-1185">Reference proteome</keyword>
<organism evidence="2 3">
    <name type="scientific">Niabella pedocola</name>
    <dbReference type="NCBI Taxonomy" id="1752077"/>
    <lineage>
        <taxon>Bacteria</taxon>
        <taxon>Pseudomonadati</taxon>
        <taxon>Bacteroidota</taxon>
        <taxon>Chitinophagia</taxon>
        <taxon>Chitinophagales</taxon>
        <taxon>Chitinophagaceae</taxon>
        <taxon>Niabella</taxon>
    </lineage>
</organism>
<dbReference type="Proteomes" id="UP001199816">
    <property type="component" value="Unassembled WGS sequence"/>
</dbReference>
<dbReference type="InterPro" id="IPR002591">
    <property type="entry name" value="Phosphodiest/P_Trfase"/>
</dbReference>
<dbReference type="PANTHER" id="PTHR10151">
    <property type="entry name" value="ECTONUCLEOTIDE PYROPHOSPHATASE/PHOSPHODIESTERASE"/>
    <property type="match status" value="1"/>
</dbReference>
<dbReference type="PANTHER" id="PTHR10151:SF120">
    <property type="entry name" value="BIS(5'-ADENOSYL)-TRIPHOSPHATASE"/>
    <property type="match status" value="1"/>
</dbReference>
<feature type="chain" id="PRO_5045719720" evidence="1">
    <location>
        <begin position="22"/>
        <end position="441"/>
    </location>
</feature>
<reference evidence="2 3" key="1">
    <citation type="submission" date="2021-11" db="EMBL/GenBank/DDBJ databases">
        <title>Genomic of Niabella pedocola.</title>
        <authorList>
            <person name="Wu T."/>
        </authorList>
    </citation>
    <scope>NUCLEOTIDE SEQUENCE [LARGE SCALE GENOMIC DNA]</scope>
    <source>
        <strain evidence="2 3">JCM 31011</strain>
    </source>
</reference>
<dbReference type="EMBL" id="JAJNEC010000005">
    <property type="protein sequence ID" value="MCD2423036.1"/>
    <property type="molecule type" value="Genomic_DNA"/>
</dbReference>
<dbReference type="SUPFAM" id="SSF53649">
    <property type="entry name" value="Alkaline phosphatase-like"/>
    <property type="match status" value="1"/>
</dbReference>
<evidence type="ECO:0000313" key="2">
    <source>
        <dbReference type="EMBL" id="MCD2423036.1"/>
    </source>
</evidence>
<evidence type="ECO:0000256" key="1">
    <source>
        <dbReference type="SAM" id="SignalP"/>
    </source>
</evidence>